<comment type="caution">
    <text evidence="1">The sequence shown here is derived from an EMBL/GenBank/DDBJ whole genome shotgun (WGS) entry which is preliminary data.</text>
</comment>
<evidence type="ECO:0000313" key="2">
    <source>
        <dbReference type="Proteomes" id="UP001550628"/>
    </source>
</evidence>
<protein>
    <submittedName>
        <fullName evidence="1">Uncharacterized protein</fullName>
    </submittedName>
</protein>
<accession>A0ABV2X204</accession>
<name>A0ABV2X204_9NOCA</name>
<keyword evidence="2" id="KW-1185">Reference proteome</keyword>
<sequence>MTDNGERGEKIMNPTVRIDGYPYRVVGKTRLTTASRACYGKYRFVLRRLTDGSLWTVFDSQVTSASELMKCEGSPQR</sequence>
<reference evidence="1 2" key="1">
    <citation type="submission" date="2024-06" db="EMBL/GenBank/DDBJ databases">
        <title>The Natural Products Discovery Center: Release of the First 8490 Sequenced Strains for Exploring Actinobacteria Biosynthetic Diversity.</title>
        <authorList>
            <person name="Kalkreuter E."/>
            <person name="Kautsar S.A."/>
            <person name="Yang D."/>
            <person name="Bader C.D."/>
            <person name="Teijaro C.N."/>
            <person name="Fluegel L."/>
            <person name="Davis C.M."/>
            <person name="Simpson J.R."/>
            <person name="Lauterbach L."/>
            <person name="Steele A.D."/>
            <person name="Gui C."/>
            <person name="Meng S."/>
            <person name="Li G."/>
            <person name="Viehrig K."/>
            <person name="Ye F."/>
            <person name="Su P."/>
            <person name="Kiefer A.F."/>
            <person name="Nichols A."/>
            <person name="Cepeda A.J."/>
            <person name="Yan W."/>
            <person name="Fan B."/>
            <person name="Jiang Y."/>
            <person name="Adhikari A."/>
            <person name="Zheng C.-J."/>
            <person name="Schuster L."/>
            <person name="Cowan T.M."/>
            <person name="Smanski M.J."/>
            <person name="Chevrette M.G."/>
            <person name="De Carvalho L.P.S."/>
            <person name="Shen B."/>
        </authorList>
    </citation>
    <scope>NUCLEOTIDE SEQUENCE [LARGE SCALE GENOMIC DNA]</scope>
    <source>
        <strain evidence="1 2">NPDC019708</strain>
    </source>
</reference>
<gene>
    <name evidence="1" type="ORF">ABZ510_35690</name>
</gene>
<organism evidence="1 2">
    <name type="scientific">Nocardia rhamnosiphila</name>
    <dbReference type="NCBI Taxonomy" id="426716"/>
    <lineage>
        <taxon>Bacteria</taxon>
        <taxon>Bacillati</taxon>
        <taxon>Actinomycetota</taxon>
        <taxon>Actinomycetes</taxon>
        <taxon>Mycobacteriales</taxon>
        <taxon>Nocardiaceae</taxon>
        <taxon>Nocardia</taxon>
    </lineage>
</organism>
<proteinExistence type="predicted"/>
<dbReference type="EMBL" id="JBEYBF010000056">
    <property type="protein sequence ID" value="MEU1957184.1"/>
    <property type="molecule type" value="Genomic_DNA"/>
</dbReference>
<dbReference type="Proteomes" id="UP001550628">
    <property type="component" value="Unassembled WGS sequence"/>
</dbReference>
<dbReference type="RefSeq" id="WP_356955464.1">
    <property type="nucleotide sequence ID" value="NZ_JBEYBD010000004.1"/>
</dbReference>
<evidence type="ECO:0000313" key="1">
    <source>
        <dbReference type="EMBL" id="MEU1957184.1"/>
    </source>
</evidence>